<feature type="transmembrane region" description="Helical" evidence="1">
    <location>
        <begin position="241"/>
        <end position="259"/>
    </location>
</feature>
<evidence type="ECO:0000313" key="3">
    <source>
        <dbReference type="Proteomes" id="UP001597383"/>
    </source>
</evidence>
<protein>
    <submittedName>
        <fullName evidence="2">DoxX-like family protein</fullName>
    </submittedName>
</protein>
<evidence type="ECO:0000256" key="1">
    <source>
        <dbReference type="SAM" id="Phobius"/>
    </source>
</evidence>
<feature type="transmembrane region" description="Helical" evidence="1">
    <location>
        <begin position="166"/>
        <end position="189"/>
    </location>
</feature>
<dbReference type="Pfam" id="PF13781">
    <property type="entry name" value="DoxX_3"/>
    <property type="match status" value="1"/>
</dbReference>
<keyword evidence="1" id="KW-0812">Transmembrane</keyword>
<name>A0ABW4VZ67_9BACI</name>
<sequence>MKHKPIYVEIPIDAEMDELWEATQNPKLHEQWDLRFSSIKYKPKREGEPQLFDYKTNIGFGLEIEGWGKSVGSYHAEDGSRTSSLHFGTEQAISIIREGRGYWKYIPEGQQSIKFLTQYNYKTSFGKLGSLFDAIIFRPMIGWGTALSFDVLKRWLEKGETPASQYIRFFSTGVLTVFFMFLWIYHGLIPKLIFMYPDEVTMLTNTLPITYSQGVGVVYIAGILEVVFGVLWIFYRRKRHLFGIQVILFPILTIGAIIAEPEHIIQPFNPLTFNIALFVLSILGLLLSNDVPTSRNCKRKR</sequence>
<accession>A0ABW4VZ67</accession>
<feature type="transmembrane region" description="Helical" evidence="1">
    <location>
        <begin position="271"/>
        <end position="291"/>
    </location>
</feature>
<dbReference type="RefSeq" id="WP_377555452.1">
    <property type="nucleotide sequence ID" value="NZ_JBHUMI010000009.1"/>
</dbReference>
<gene>
    <name evidence="2" type="ORF">ACFSJF_06380</name>
</gene>
<dbReference type="InterPro" id="IPR025695">
    <property type="entry name" value="DoxX-like"/>
</dbReference>
<keyword evidence="1" id="KW-1133">Transmembrane helix</keyword>
<evidence type="ECO:0000313" key="2">
    <source>
        <dbReference type="EMBL" id="MFD2043880.1"/>
    </source>
</evidence>
<keyword evidence="3" id="KW-1185">Reference proteome</keyword>
<dbReference type="Proteomes" id="UP001597383">
    <property type="component" value="Unassembled WGS sequence"/>
</dbReference>
<dbReference type="EMBL" id="JBHUHQ010000013">
    <property type="protein sequence ID" value="MFD2043880.1"/>
    <property type="molecule type" value="Genomic_DNA"/>
</dbReference>
<dbReference type="SUPFAM" id="SSF55961">
    <property type="entry name" value="Bet v1-like"/>
    <property type="match status" value="1"/>
</dbReference>
<keyword evidence="1" id="KW-0472">Membrane</keyword>
<organism evidence="2 3">
    <name type="scientific">Ornithinibacillus salinisoli</name>
    <dbReference type="NCBI Taxonomy" id="1848459"/>
    <lineage>
        <taxon>Bacteria</taxon>
        <taxon>Bacillati</taxon>
        <taxon>Bacillota</taxon>
        <taxon>Bacilli</taxon>
        <taxon>Bacillales</taxon>
        <taxon>Bacillaceae</taxon>
        <taxon>Ornithinibacillus</taxon>
    </lineage>
</organism>
<reference evidence="3" key="1">
    <citation type="journal article" date="2019" name="Int. J. Syst. Evol. Microbiol.">
        <title>The Global Catalogue of Microorganisms (GCM) 10K type strain sequencing project: providing services to taxonomists for standard genome sequencing and annotation.</title>
        <authorList>
            <consortium name="The Broad Institute Genomics Platform"/>
            <consortium name="The Broad Institute Genome Sequencing Center for Infectious Disease"/>
            <person name="Wu L."/>
            <person name="Ma J."/>
        </authorList>
    </citation>
    <scope>NUCLEOTIDE SEQUENCE [LARGE SCALE GENOMIC DNA]</scope>
    <source>
        <strain evidence="3">R28</strain>
    </source>
</reference>
<feature type="transmembrane region" description="Helical" evidence="1">
    <location>
        <begin position="209"/>
        <end position="234"/>
    </location>
</feature>
<proteinExistence type="predicted"/>
<comment type="caution">
    <text evidence="2">The sequence shown here is derived from an EMBL/GenBank/DDBJ whole genome shotgun (WGS) entry which is preliminary data.</text>
</comment>